<keyword evidence="1" id="KW-0472">Membrane</keyword>
<reference evidence="2" key="1">
    <citation type="submission" date="2020-07" db="EMBL/GenBank/DDBJ databases">
        <title>Huge and variable diversity of episymbiotic CPR bacteria and DPANN archaea in groundwater ecosystems.</title>
        <authorList>
            <person name="He C.Y."/>
            <person name="Keren R."/>
            <person name="Whittaker M."/>
            <person name="Farag I.F."/>
            <person name="Doudna J."/>
            <person name="Cate J.H.D."/>
            <person name="Banfield J.F."/>
        </authorList>
    </citation>
    <scope>NUCLEOTIDE SEQUENCE</scope>
    <source>
        <strain evidence="2">NC_groundwater_1586_Pr3_B-0.1um_66_15</strain>
    </source>
</reference>
<dbReference type="InterPro" id="IPR017015">
    <property type="entry name" value="UCP033367_VanZ"/>
</dbReference>
<evidence type="ECO:0000313" key="3">
    <source>
        <dbReference type="Proteomes" id="UP000782610"/>
    </source>
</evidence>
<feature type="transmembrane region" description="Helical" evidence="1">
    <location>
        <begin position="89"/>
        <end position="108"/>
    </location>
</feature>
<proteinExistence type="predicted"/>
<sequence>MRLLRIVAWALLAGIVVATLAPIQWRPETGLPVAAERFFAFFAAGLVFTLAYRRHFAWAALLLIGAALALELGQLVVPTRHGGVFDLEAKVLGSVCGVLLGWGLGGLWRRPDIRPPDQPARR</sequence>
<accession>A0A933L6L8</accession>
<dbReference type="Proteomes" id="UP000782610">
    <property type="component" value="Unassembled WGS sequence"/>
</dbReference>
<name>A0A933L6L8_9HYPH</name>
<dbReference type="EMBL" id="JACRAF010000068">
    <property type="protein sequence ID" value="MBI4924062.1"/>
    <property type="molecule type" value="Genomic_DNA"/>
</dbReference>
<evidence type="ECO:0000313" key="2">
    <source>
        <dbReference type="EMBL" id="MBI4924062.1"/>
    </source>
</evidence>
<keyword evidence="1" id="KW-0812">Transmembrane</keyword>
<feature type="transmembrane region" description="Helical" evidence="1">
    <location>
        <begin position="34"/>
        <end position="52"/>
    </location>
</feature>
<organism evidence="2 3">
    <name type="scientific">Devosia nanyangense</name>
    <dbReference type="NCBI Taxonomy" id="1228055"/>
    <lineage>
        <taxon>Bacteria</taxon>
        <taxon>Pseudomonadati</taxon>
        <taxon>Pseudomonadota</taxon>
        <taxon>Alphaproteobacteria</taxon>
        <taxon>Hyphomicrobiales</taxon>
        <taxon>Devosiaceae</taxon>
        <taxon>Devosia</taxon>
    </lineage>
</organism>
<feature type="transmembrane region" description="Helical" evidence="1">
    <location>
        <begin position="59"/>
        <end position="77"/>
    </location>
</feature>
<gene>
    <name evidence="2" type="ORF">HY834_20195</name>
</gene>
<keyword evidence="1" id="KW-1133">Transmembrane helix</keyword>
<dbReference type="PIRSF" id="PIRSF033367">
    <property type="entry name" value="UCP033367_VanZ"/>
    <property type="match status" value="1"/>
</dbReference>
<protein>
    <submittedName>
        <fullName evidence="2">VanZ family protein</fullName>
    </submittedName>
</protein>
<dbReference type="AlphaFoldDB" id="A0A933L6L8"/>
<evidence type="ECO:0000256" key="1">
    <source>
        <dbReference type="SAM" id="Phobius"/>
    </source>
</evidence>
<comment type="caution">
    <text evidence="2">The sequence shown here is derived from an EMBL/GenBank/DDBJ whole genome shotgun (WGS) entry which is preliminary data.</text>
</comment>